<dbReference type="AlphaFoldDB" id="D8JBI8"/>
<geneLocation type="plasmid" evidence="1 3">
    <name>1</name>
</geneLocation>
<dbReference type="Proteomes" id="UP000000390">
    <property type="component" value="Plasmid 1"/>
</dbReference>
<reference evidence="1 3" key="1">
    <citation type="journal article" date="2010" name="J. Bacteriol.">
        <title>Complete genome sequence of Halalkalicoccus jeotgali B3(T), an extremely halophilic archaeon.</title>
        <authorList>
            <person name="Roh S.W."/>
            <person name="Nam Y.D."/>
            <person name="Nam S.H."/>
            <person name="Choi S.H."/>
            <person name="Park H.S."/>
            <person name="Bae J.W."/>
        </authorList>
    </citation>
    <scope>NUCLEOTIDE SEQUENCE [LARGE SCALE GENOMIC DNA]</scope>
    <source>
        <strain evidence="1">B3</strain>
        <strain evidence="3">DSM 18796 / CECT 7217 / JCM 14584 / KCTC 4019 / B3</strain>
        <plasmid evidence="3">1</plasmid>
    </source>
</reference>
<dbReference type="HOGENOM" id="CLU_1943791_0_0_2"/>
<accession>D8JBI8</accession>
<keyword evidence="4" id="KW-1185">Reference proteome</keyword>
<dbReference type="EMBL" id="AOHV01000016">
    <property type="protein sequence ID" value="ELY39095.1"/>
    <property type="molecule type" value="Genomic_DNA"/>
</dbReference>
<reference evidence="2 4" key="2">
    <citation type="journal article" date="2014" name="PLoS Genet.">
        <title>Phylogenetically driven sequencing of extremely halophilic archaea reveals strategies for static and dynamic osmo-response.</title>
        <authorList>
            <person name="Becker E.A."/>
            <person name="Seitzer P.M."/>
            <person name="Tritt A."/>
            <person name="Larsen D."/>
            <person name="Krusor M."/>
            <person name="Yao A.I."/>
            <person name="Wu D."/>
            <person name="Madern D."/>
            <person name="Eisen J.A."/>
            <person name="Darling A.E."/>
            <person name="Facciotti M.T."/>
        </authorList>
    </citation>
    <scope>NUCLEOTIDE SEQUENCE [LARGE SCALE GENOMIC DNA]</scope>
    <source>
        <strain evidence="2">B3</strain>
        <strain evidence="4">DSM 18796 / CECT 7217 / JCM 14584 / KCTC 4019 / B3</strain>
    </source>
</reference>
<evidence type="ECO:0000313" key="2">
    <source>
        <dbReference type="EMBL" id="ELY39095.1"/>
    </source>
</evidence>
<dbReference type="KEGG" id="hje:HacjB3_16446"/>
<dbReference type="EMBL" id="CP002063">
    <property type="protein sequence ID" value="ADJ16641.1"/>
    <property type="molecule type" value="Genomic_DNA"/>
</dbReference>
<protein>
    <submittedName>
        <fullName evidence="1">GNAT family acetyltransferase</fullName>
    </submittedName>
</protein>
<proteinExistence type="predicted"/>
<evidence type="ECO:0000313" key="3">
    <source>
        <dbReference type="Proteomes" id="UP000000390"/>
    </source>
</evidence>
<dbReference type="GO" id="GO:0016740">
    <property type="term" value="F:transferase activity"/>
    <property type="evidence" value="ECO:0007669"/>
    <property type="project" value="UniProtKB-KW"/>
</dbReference>
<evidence type="ECO:0000313" key="4">
    <source>
        <dbReference type="Proteomes" id="UP000011645"/>
    </source>
</evidence>
<gene>
    <name evidence="1" type="ordered locus">HacjB3_16446</name>
    <name evidence="2" type="ORF">C497_06284</name>
</gene>
<dbReference type="Proteomes" id="UP000011645">
    <property type="component" value="Unassembled WGS sequence"/>
</dbReference>
<sequence length="129" mass="14513">MTVSVESFPRDNLDEGVQLYRAVFNEPPWNDDWTDETARRRLSQILETSGYRGYGASVRGELVGLVMGNLEVMADRRVIEVEILGELIGIAWPFINCLQEADSVRPPASSGEHVPENGLHYSLYLHLPL</sequence>
<name>D8JBI8_HALJB</name>
<keyword evidence="1" id="KW-0614">Plasmid</keyword>
<evidence type="ECO:0000313" key="1">
    <source>
        <dbReference type="EMBL" id="ADJ16641.1"/>
    </source>
</evidence>
<organism evidence="1 3">
    <name type="scientific">Halalkalicoccus jeotgali (strain DSM 18796 / CECT 7217 / JCM 14584 / KCTC 4019 / B3)</name>
    <dbReference type="NCBI Taxonomy" id="795797"/>
    <lineage>
        <taxon>Archaea</taxon>
        <taxon>Methanobacteriati</taxon>
        <taxon>Methanobacteriota</taxon>
        <taxon>Stenosarchaea group</taxon>
        <taxon>Halobacteria</taxon>
        <taxon>Halobacteriales</taxon>
        <taxon>Halococcaceae</taxon>
        <taxon>Halalkalicoccus</taxon>
    </lineage>
</organism>
<keyword evidence="2" id="KW-0808">Transferase</keyword>